<sequence>MDLNELLFQHQRAIRDAGRIAPGPGPSSFDLVGHYAERVRRLRQRLGVSVQPEWLVLSPAAM</sequence>
<accession>A0ABV7IQG0</accession>
<evidence type="ECO:0000313" key="2">
    <source>
        <dbReference type="Proteomes" id="UP001595604"/>
    </source>
</evidence>
<evidence type="ECO:0000313" key="1">
    <source>
        <dbReference type="EMBL" id="MFC3173106.1"/>
    </source>
</evidence>
<organism evidence="1 2">
    <name type="scientific">Novosphingobium bradum</name>
    <dbReference type="NCBI Taxonomy" id="1737444"/>
    <lineage>
        <taxon>Bacteria</taxon>
        <taxon>Pseudomonadati</taxon>
        <taxon>Pseudomonadota</taxon>
        <taxon>Alphaproteobacteria</taxon>
        <taxon>Sphingomonadales</taxon>
        <taxon>Sphingomonadaceae</taxon>
        <taxon>Novosphingobium</taxon>
    </lineage>
</organism>
<gene>
    <name evidence="1" type="ORF">ACFOD9_02455</name>
</gene>
<proteinExistence type="predicted"/>
<keyword evidence="2" id="KW-1185">Reference proteome</keyword>
<dbReference type="EMBL" id="JBHRTQ010000003">
    <property type="protein sequence ID" value="MFC3173106.1"/>
    <property type="molecule type" value="Genomic_DNA"/>
</dbReference>
<reference evidence="2" key="1">
    <citation type="journal article" date="2019" name="Int. J. Syst. Evol. Microbiol.">
        <title>The Global Catalogue of Microorganisms (GCM) 10K type strain sequencing project: providing services to taxonomists for standard genome sequencing and annotation.</title>
        <authorList>
            <consortium name="The Broad Institute Genomics Platform"/>
            <consortium name="The Broad Institute Genome Sequencing Center for Infectious Disease"/>
            <person name="Wu L."/>
            <person name="Ma J."/>
        </authorList>
    </citation>
    <scope>NUCLEOTIDE SEQUENCE [LARGE SCALE GENOMIC DNA]</scope>
    <source>
        <strain evidence="2">KCTC 42984</strain>
    </source>
</reference>
<comment type="caution">
    <text evidence="1">The sequence shown here is derived from an EMBL/GenBank/DDBJ whole genome shotgun (WGS) entry which is preliminary data.</text>
</comment>
<dbReference type="Proteomes" id="UP001595604">
    <property type="component" value="Unassembled WGS sequence"/>
</dbReference>
<dbReference type="RefSeq" id="WP_379508500.1">
    <property type="nucleotide sequence ID" value="NZ_JBHRTQ010000003.1"/>
</dbReference>
<name>A0ABV7IQG0_9SPHN</name>
<protein>
    <submittedName>
        <fullName evidence="1">Uncharacterized protein</fullName>
    </submittedName>
</protein>